<dbReference type="SUPFAM" id="SSF54197">
    <property type="entry name" value="HIT-like"/>
    <property type="match status" value="1"/>
</dbReference>
<dbReference type="EMBL" id="AP026560">
    <property type="protein sequence ID" value="BDP41395.1"/>
    <property type="molecule type" value="Genomic_DNA"/>
</dbReference>
<dbReference type="InterPro" id="IPR001310">
    <property type="entry name" value="Histidine_triad_HIT"/>
</dbReference>
<organism evidence="2 3">
    <name type="scientific">Deinococcus aetherius</name>
    <dbReference type="NCBI Taxonomy" id="200252"/>
    <lineage>
        <taxon>Bacteria</taxon>
        <taxon>Thermotogati</taxon>
        <taxon>Deinococcota</taxon>
        <taxon>Deinococci</taxon>
        <taxon>Deinococcales</taxon>
        <taxon>Deinococcaceae</taxon>
        <taxon>Deinococcus</taxon>
    </lineage>
</organism>
<dbReference type="PANTHER" id="PTHR46648">
    <property type="entry name" value="HIT FAMILY PROTEIN 1"/>
    <property type="match status" value="1"/>
</dbReference>
<dbReference type="PANTHER" id="PTHR46648:SF1">
    <property type="entry name" value="ADENOSINE 5'-MONOPHOSPHORAMIDASE HNT1"/>
    <property type="match status" value="1"/>
</dbReference>
<protein>
    <recommendedName>
        <fullName evidence="1">HIT domain-containing protein</fullName>
    </recommendedName>
</protein>
<evidence type="ECO:0000313" key="3">
    <source>
        <dbReference type="Proteomes" id="UP001064971"/>
    </source>
</evidence>
<reference evidence="2" key="1">
    <citation type="submission" date="2022-07" db="EMBL/GenBank/DDBJ databases">
        <title>Complete Genome Sequence of the Radioresistant Bacterium Deinococcus aetherius ST0316, Isolated from the Air Dust collected in Lower Stratosphere above Japan.</title>
        <authorList>
            <person name="Satoh K."/>
            <person name="Hagiwara K."/>
            <person name="Katsumata K."/>
            <person name="Kubo A."/>
            <person name="Yokobori S."/>
            <person name="Yamagishi A."/>
            <person name="Oono Y."/>
            <person name="Narumi I."/>
        </authorList>
    </citation>
    <scope>NUCLEOTIDE SEQUENCE</scope>
    <source>
        <strain evidence="2">ST0316</strain>
    </source>
</reference>
<dbReference type="Proteomes" id="UP001064971">
    <property type="component" value="Chromosome"/>
</dbReference>
<dbReference type="Gene3D" id="3.30.428.10">
    <property type="entry name" value="HIT-like"/>
    <property type="match status" value="1"/>
</dbReference>
<accession>A0ABN6RDD7</accession>
<evidence type="ECO:0000259" key="1">
    <source>
        <dbReference type="Pfam" id="PF01230"/>
    </source>
</evidence>
<evidence type="ECO:0000313" key="2">
    <source>
        <dbReference type="EMBL" id="BDP41395.1"/>
    </source>
</evidence>
<proteinExistence type="predicted"/>
<keyword evidence="3" id="KW-1185">Reference proteome</keyword>
<dbReference type="InterPro" id="IPR011146">
    <property type="entry name" value="HIT-like"/>
</dbReference>
<dbReference type="Pfam" id="PF01230">
    <property type="entry name" value="HIT"/>
    <property type="match status" value="1"/>
</dbReference>
<sequence length="180" mass="20977">MRERRPFDLESYVRRTRTGPCFICEFLKGNPNHHHHMLYEDDLAVVFLARAPNGEGRQLVQAPGYTLVVPREHREGATHDFTLAEYLRLQTVVYHVAEALRQELPTERVYILSLGSDQGNSHVHWHVVSLPPGVPYDEQQFHFLMAEHGVVELTREEMTDLTARLRERLKRTLVMNQDQP</sequence>
<feature type="domain" description="HIT" evidence="1">
    <location>
        <begin position="33"/>
        <end position="129"/>
    </location>
</feature>
<dbReference type="InterPro" id="IPR036265">
    <property type="entry name" value="HIT-like_sf"/>
</dbReference>
<gene>
    <name evidence="2" type="ORF">DAETH_13640</name>
</gene>
<name>A0ABN6RDD7_9DEIO</name>